<feature type="compositionally biased region" description="Polar residues" evidence="1">
    <location>
        <begin position="97"/>
        <end position="106"/>
    </location>
</feature>
<reference evidence="2 3" key="1">
    <citation type="journal article" date="2015" name="Fungal Genet. Biol.">
        <title>Evolution of novel wood decay mechanisms in Agaricales revealed by the genome sequences of Fistulina hepatica and Cylindrobasidium torrendii.</title>
        <authorList>
            <person name="Floudas D."/>
            <person name="Held B.W."/>
            <person name="Riley R."/>
            <person name="Nagy L.G."/>
            <person name="Koehler G."/>
            <person name="Ransdell A.S."/>
            <person name="Younus H."/>
            <person name="Chow J."/>
            <person name="Chiniquy J."/>
            <person name="Lipzen A."/>
            <person name="Tritt A."/>
            <person name="Sun H."/>
            <person name="Haridas S."/>
            <person name="LaButti K."/>
            <person name="Ohm R.A."/>
            <person name="Kues U."/>
            <person name="Blanchette R.A."/>
            <person name="Grigoriev I.V."/>
            <person name="Minto R.E."/>
            <person name="Hibbett D.S."/>
        </authorList>
    </citation>
    <scope>NUCLEOTIDE SEQUENCE [LARGE SCALE GENOMIC DNA]</scope>
    <source>
        <strain evidence="2 3">ATCC 64428</strain>
    </source>
</reference>
<sequence length="230" mass="25330">MVDEATNGDKDPHQAKTPADAILAAELARAKVVAVAGRQELDRGSAKPTQCILHSIGAKYIPTPAGTSGPSREHVNTCASDQLPKYSYASRVLGQHHCQTSETPTSGHGIGGDPPGPSESNSSGSEDGSGKAADFLMCEVAMTDRKRQLDRDEFLTNFFKIHQERRNEQRRLTFIKKCFQGEPSGGPQYVHLPGELYKLLEEDQKMEALDVKTNKNWEKMRENMGNNIMF</sequence>
<dbReference type="Proteomes" id="UP000054144">
    <property type="component" value="Unassembled WGS sequence"/>
</dbReference>
<proteinExistence type="predicted"/>
<keyword evidence="3" id="KW-1185">Reference proteome</keyword>
<dbReference type="EMBL" id="KN881806">
    <property type="protein sequence ID" value="KIY48830.1"/>
    <property type="molecule type" value="Genomic_DNA"/>
</dbReference>
<evidence type="ECO:0000256" key="1">
    <source>
        <dbReference type="SAM" id="MobiDB-lite"/>
    </source>
</evidence>
<accession>A0A0D7ADS5</accession>
<protein>
    <submittedName>
        <fullName evidence="2">Uncharacterized protein</fullName>
    </submittedName>
</protein>
<name>A0A0D7ADS5_9AGAR</name>
<organism evidence="2 3">
    <name type="scientific">Fistulina hepatica ATCC 64428</name>
    <dbReference type="NCBI Taxonomy" id="1128425"/>
    <lineage>
        <taxon>Eukaryota</taxon>
        <taxon>Fungi</taxon>
        <taxon>Dikarya</taxon>
        <taxon>Basidiomycota</taxon>
        <taxon>Agaricomycotina</taxon>
        <taxon>Agaricomycetes</taxon>
        <taxon>Agaricomycetidae</taxon>
        <taxon>Agaricales</taxon>
        <taxon>Fistulinaceae</taxon>
        <taxon>Fistulina</taxon>
    </lineage>
</organism>
<dbReference type="AlphaFoldDB" id="A0A0D7ADS5"/>
<evidence type="ECO:0000313" key="3">
    <source>
        <dbReference type="Proteomes" id="UP000054144"/>
    </source>
</evidence>
<feature type="region of interest" description="Disordered" evidence="1">
    <location>
        <begin position="96"/>
        <end position="130"/>
    </location>
</feature>
<evidence type="ECO:0000313" key="2">
    <source>
        <dbReference type="EMBL" id="KIY48830.1"/>
    </source>
</evidence>
<gene>
    <name evidence="2" type="ORF">FISHEDRAFT_58650</name>
</gene>